<reference evidence="9" key="4">
    <citation type="submission" date="2025-09" db="UniProtKB">
        <authorList>
            <consortium name="Ensembl"/>
        </authorList>
    </citation>
    <scope>IDENTIFICATION</scope>
</reference>
<evidence type="ECO:0000256" key="2">
    <source>
        <dbReference type="ARBA" id="ARBA00008328"/>
    </source>
</evidence>
<keyword evidence="4" id="KW-0812">Transmembrane</keyword>
<dbReference type="GO" id="GO:0046961">
    <property type="term" value="F:proton-transporting ATPase activity, rotational mechanism"/>
    <property type="evidence" value="ECO:0007669"/>
    <property type="project" value="InterPro"/>
</dbReference>
<proteinExistence type="inferred from homology"/>
<dbReference type="SMR" id="A0A4X1TX98"/>
<evidence type="ECO:0000256" key="6">
    <source>
        <dbReference type="ARBA" id="ARBA00022989"/>
    </source>
</evidence>
<reference evidence="9" key="3">
    <citation type="submission" date="2025-08" db="UniProtKB">
        <authorList>
            <consortium name="Ensembl"/>
        </authorList>
    </citation>
    <scope>IDENTIFICATION</scope>
</reference>
<dbReference type="Pfam" id="PF05493">
    <property type="entry name" value="ATP_synt_H"/>
    <property type="match status" value="1"/>
</dbReference>
<keyword evidence="6" id="KW-1133">Transmembrane helix</keyword>
<evidence type="ECO:0000256" key="4">
    <source>
        <dbReference type="ARBA" id="ARBA00022692"/>
    </source>
</evidence>
<dbReference type="STRING" id="9823.ENSSSCP00000050831"/>
<evidence type="ECO:0000256" key="7">
    <source>
        <dbReference type="ARBA" id="ARBA00023065"/>
    </source>
</evidence>
<dbReference type="GO" id="GO:0033179">
    <property type="term" value="C:proton-transporting V-type ATPase, V0 domain"/>
    <property type="evidence" value="ECO:0007669"/>
    <property type="project" value="InterPro"/>
</dbReference>
<keyword evidence="10" id="KW-1185">Reference proteome</keyword>
<evidence type="ECO:0000256" key="5">
    <source>
        <dbReference type="ARBA" id="ARBA00022781"/>
    </source>
</evidence>
<keyword evidence="8" id="KW-0472">Membrane</keyword>
<accession>A0A287B409</accession>
<dbReference type="Ensembl" id="ENSSSCT00000066234.2">
    <property type="protein sequence ID" value="ENSSSCP00000050831.2"/>
    <property type="gene ID" value="ENSSSCG00000031418.2"/>
</dbReference>
<reference evidence="10" key="1">
    <citation type="submission" date="2009-11" db="EMBL/GenBank/DDBJ databases">
        <authorList>
            <consortium name="Porcine genome sequencing project"/>
        </authorList>
    </citation>
    <scope>NUCLEOTIDE SEQUENCE [LARGE SCALE GENOMIC DNA]</scope>
    <source>
        <strain evidence="10">Duroc</strain>
    </source>
</reference>
<sequence>MQVLMVPLIMMSMFGGFVHFLVPWFIPKDSNWGVIITMLVTCSVCCYLFWLSAVLAQPNPLFGPQLKNETIWYLK</sequence>
<dbReference type="GO" id="GO:0055085">
    <property type="term" value="P:transmembrane transport"/>
    <property type="evidence" value="ECO:0000318"/>
    <property type="project" value="GO_Central"/>
</dbReference>
<name>A0A4X1TX98_PIG</name>
<evidence type="ECO:0000256" key="8">
    <source>
        <dbReference type="ARBA" id="ARBA00023136"/>
    </source>
</evidence>
<dbReference type="Proteomes" id="UP000008227">
    <property type="component" value="Chromosome 4"/>
</dbReference>
<dbReference type="InterPro" id="IPR008389">
    <property type="entry name" value="ATPase_V0-cplx_e1/e2_su"/>
</dbReference>
<dbReference type="AlphaFoldDB" id="A0A4X1TX98"/>
<evidence type="ECO:0000313" key="9">
    <source>
        <dbReference type="Ensembl" id="ENSSSCP00000050831.2"/>
    </source>
</evidence>
<dbReference type="PANTHER" id="PTHR12263:SF5">
    <property type="entry name" value="V-TYPE PROTON ATPASE SUBUNIT E 1"/>
    <property type="match status" value="1"/>
</dbReference>
<reference evidence="9" key="2">
    <citation type="journal article" date="2020" name="Gigascience">
        <title>An improved pig reference genome sequence to enable pig genetics and genomics research.</title>
        <authorList>
            <person name="Warr A."/>
            <person name="Affara N."/>
            <person name="Aken B."/>
            <person name="Beiki H."/>
            <person name="Bickhart D.M."/>
            <person name="Billis K."/>
            <person name="Chow W."/>
            <person name="Eory L."/>
            <person name="Finlayson H.A."/>
            <person name="Flicek P."/>
            <person name="Giron C.G."/>
            <person name="Griffin D.K."/>
            <person name="Hall R."/>
            <person name="Hannum G."/>
            <person name="Hourlier T."/>
            <person name="Howe K."/>
            <person name="Hume D.A."/>
            <person name="Izuogu O."/>
            <person name="Kim K."/>
            <person name="Koren S."/>
            <person name="Liu H."/>
            <person name="Manchanda N."/>
            <person name="Martin F.J."/>
            <person name="Nonneman D.J."/>
            <person name="O'Connor R.E."/>
            <person name="Phillippy A.M."/>
            <person name="Rohrer G.A."/>
            <person name="Rosen B.D."/>
            <person name="Rund L.A."/>
            <person name="Sargent C.A."/>
            <person name="Schook L.B."/>
            <person name="Schroeder S.G."/>
            <person name="Schwartz A.S."/>
            <person name="Skinner B.M."/>
            <person name="Talbot R."/>
            <person name="Tseng E."/>
            <person name="Tuggle C.K."/>
            <person name="Watson M."/>
            <person name="Smith T.P.L."/>
            <person name="Archibald A.L."/>
        </authorList>
    </citation>
    <scope>NUCLEOTIDE SEQUENCE [LARGE SCALE GENOMIC DNA]</scope>
    <source>
        <strain evidence="9">Duroc</strain>
    </source>
</reference>
<dbReference type="ExpressionAtlas" id="A0A4X1TX98">
    <property type="expression patterns" value="baseline"/>
</dbReference>
<comment type="subcellular location">
    <subcellularLocation>
        <location evidence="1">Membrane</location>
        <topology evidence="1">Multi-pass membrane protein</topology>
    </subcellularLocation>
</comment>
<protein>
    <submittedName>
        <fullName evidence="9">Uncharacterized protein</fullName>
    </submittedName>
</protein>
<evidence type="ECO:0000313" key="10">
    <source>
        <dbReference type="Proteomes" id="UP000008227"/>
    </source>
</evidence>
<keyword evidence="7" id="KW-0406">Ion transport</keyword>
<keyword evidence="3" id="KW-0813">Transport</keyword>
<accession>A0A4X1TX98</accession>
<organism evidence="9 10">
    <name type="scientific">Sus scrofa</name>
    <name type="common">Pig</name>
    <dbReference type="NCBI Taxonomy" id="9823"/>
    <lineage>
        <taxon>Eukaryota</taxon>
        <taxon>Metazoa</taxon>
        <taxon>Chordata</taxon>
        <taxon>Craniata</taxon>
        <taxon>Vertebrata</taxon>
        <taxon>Euteleostomi</taxon>
        <taxon>Mammalia</taxon>
        <taxon>Eutheria</taxon>
        <taxon>Laurasiatheria</taxon>
        <taxon>Artiodactyla</taxon>
        <taxon>Suina</taxon>
        <taxon>Suidae</taxon>
        <taxon>Sus</taxon>
    </lineage>
</organism>
<evidence type="ECO:0000256" key="3">
    <source>
        <dbReference type="ARBA" id="ARBA00022448"/>
    </source>
</evidence>
<evidence type="ECO:0000256" key="1">
    <source>
        <dbReference type="ARBA" id="ARBA00004141"/>
    </source>
</evidence>
<dbReference type="PANTHER" id="PTHR12263">
    <property type="entry name" value="VACUOLAR ATP SYNTHASE SUBUNIT H"/>
    <property type="match status" value="1"/>
</dbReference>
<keyword evidence="5" id="KW-0375">Hydrogen ion transport</keyword>
<comment type="similarity">
    <text evidence="2">Belongs to the V-ATPase e1/e2 subunit family.</text>
</comment>
<dbReference type="GeneTree" id="ENSGT00940000156866"/>